<dbReference type="InterPro" id="IPR007138">
    <property type="entry name" value="ABM_dom"/>
</dbReference>
<evidence type="ECO:0000313" key="3">
    <source>
        <dbReference type="Proteomes" id="UP000663720"/>
    </source>
</evidence>
<dbReference type="Proteomes" id="UP000663720">
    <property type="component" value="Chromosome"/>
</dbReference>
<dbReference type="RefSeq" id="WP_207691628.1">
    <property type="nucleotide sequence ID" value="NZ_CP061799.1"/>
</dbReference>
<keyword evidence="2" id="KW-0503">Monooxygenase</keyword>
<dbReference type="KEGG" id="dli:dnl_22110"/>
<dbReference type="PROSITE" id="PS51725">
    <property type="entry name" value="ABM"/>
    <property type="match status" value="1"/>
</dbReference>
<evidence type="ECO:0000259" key="1">
    <source>
        <dbReference type="PROSITE" id="PS51725"/>
    </source>
</evidence>
<gene>
    <name evidence="2" type="ORF">dnl_22110</name>
</gene>
<dbReference type="SUPFAM" id="SSF54909">
    <property type="entry name" value="Dimeric alpha+beta barrel"/>
    <property type="match status" value="1"/>
</dbReference>
<dbReference type="EMBL" id="CP061799">
    <property type="protein sequence ID" value="QTA79929.1"/>
    <property type="molecule type" value="Genomic_DNA"/>
</dbReference>
<keyword evidence="2" id="KW-0560">Oxidoreductase</keyword>
<feature type="domain" description="ABM" evidence="1">
    <location>
        <begin position="3"/>
        <end position="91"/>
    </location>
</feature>
<name>A0A975B705_9BACT</name>
<keyword evidence="3" id="KW-1185">Reference proteome</keyword>
<protein>
    <submittedName>
        <fullName evidence="2">Antibiotic biosynthesis monooxygenase domain-containing protein</fullName>
    </submittedName>
</protein>
<sequence>MAVKILIKRIVPDEKAKKLSVLLRQLRTLTTNQEGYISGETLTRFDKPGENLVISNWQSADNWRAWVISKERTEIQEKIDELLGTKTEYEIYKYV</sequence>
<dbReference type="GO" id="GO:0004497">
    <property type="term" value="F:monooxygenase activity"/>
    <property type="evidence" value="ECO:0007669"/>
    <property type="project" value="UniProtKB-KW"/>
</dbReference>
<accession>A0A975B705</accession>
<dbReference type="Pfam" id="PF03992">
    <property type="entry name" value="ABM"/>
    <property type="match status" value="1"/>
</dbReference>
<reference evidence="2" key="1">
    <citation type="journal article" date="2021" name="Microb. Physiol.">
        <title>Proteogenomic Insights into the Physiology of Marine, Sulfate-Reducing, Filamentous Desulfonema limicola and Desulfonema magnum.</title>
        <authorList>
            <person name="Schnaars V."/>
            <person name="Wohlbrand L."/>
            <person name="Scheve S."/>
            <person name="Hinrichs C."/>
            <person name="Reinhardt R."/>
            <person name="Rabus R."/>
        </authorList>
    </citation>
    <scope>NUCLEOTIDE SEQUENCE</scope>
    <source>
        <strain evidence="2">5ac10</strain>
    </source>
</reference>
<organism evidence="2 3">
    <name type="scientific">Desulfonema limicola</name>
    <dbReference type="NCBI Taxonomy" id="45656"/>
    <lineage>
        <taxon>Bacteria</taxon>
        <taxon>Pseudomonadati</taxon>
        <taxon>Thermodesulfobacteriota</taxon>
        <taxon>Desulfobacteria</taxon>
        <taxon>Desulfobacterales</taxon>
        <taxon>Desulfococcaceae</taxon>
        <taxon>Desulfonema</taxon>
    </lineage>
</organism>
<dbReference type="InterPro" id="IPR011008">
    <property type="entry name" value="Dimeric_a/b-barrel"/>
</dbReference>
<dbReference type="Gene3D" id="3.30.70.100">
    <property type="match status" value="1"/>
</dbReference>
<evidence type="ECO:0000313" key="2">
    <source>
        <dbReference type="EMBL" id="QTA79929.1"/>
    </source>
</evidence>
<dbReference type="AlphaFoldDB" id="A0A975B705"/>
<proteinExistence type="predicted"/>